<sequence length="75" mass="8396">MPGFPDFTLYHRAVRDVRGDALLPPNALRDTFPDIYQREAAKYEGRKALRSEPVTSRTAPGVTSCFSHRFIPAGC</sequence>
<organism evidence="1 2">
    <name type="scientific">Deinococcus navajonensis</name>
    <dbReference type="NCBI Taxonomy" id="309884"/>
    <lineage>
        <taxon>Bacteria</taxon>
        <taxon>Thermotogati</taxon>
        <taxon>Deinococcota</taxon>
        <taxon>Deinococci</taxon>
        <taxon>Deinococcales</taxon>
        <taxon>Deinococcaceae</taxon>
        <taxon>Deinococcus</taxon>
    </lineage>
</organism>
<protein>
    <submittedName>
        <fullName evidence="1">Uncharacterized protein</fullName>
    </submittedName>
</protein>
<reference evidence="2" key="1">
    <citation type="journal article" date="2019" name="Int. J. Syst. Evol. Microbiol.">
        <title>The Global Catalogue of Microorganisms (GCM) 10K type strain sequencing project: providing services to taxonomists for standard genome sequencing and annotation.</title>
        <authorList>
            <consortium name="The Broad Institute Genomics Platform"/>
            <consortium name="The Broad Institute Genome Sequencing Center for Infectious Disease"/>
            <person name="Wu L."/>
            <person name="Ma J."/>
        </authorList>
    </citation>
    <scope>NUCLEOTIDE SEQUENCE [LARGE SCALE GENOMIC DNA]</scope>
    <source>
        <strain evidence="2">CCUG 56029</strain>
    </source>
</reference>
<dbReference type="RefSeq" id="WP_380041268.1">
    <property type="nucleotide sequence ID" value="NZ_JBHSEH010000023.1"/>
</dbReference>
<dbReference type="EMBL" id="JBHSEH010000023">
    <property type="protein sequence ID" value="MFC4427609.1"/>
    <property type="molecule type" value="Genomic_DNA"/>
</dbReference>
<name>A0ABV8XQ06_9DEIO</name>
<evidence type="ECO:0000313" key="2">
    <source>
        <dbReference type="Proteomes" id="UP001595998"/>
    </source>
</evidence>
<comment type="caution">
    <text evidence="1">The sequence shown here is derived from an EMBL/GenBank/DDBJ whole genome shotgun (WGS) entry which is preliminary data.</text>
</comment>
<keyword evidence="2" id="KW-1185">Reference proteome</keyword>
<dbReference type="Proteomes" id="UP001595998">
    <property type="component" value="Unassembled WGS sequence"/>
</dbReference>
<proteinExistence type="predicted"/>
<evidence type="ECO:0000313" key="1">
    <source>
        <dbReference type="EMBL" id="MFC4427609.1"/>
    </source>
</evidence>
<gene>
    <name evidence="1" type="ORF">ACFOZ9_15430</name>
</gene>
<accession>A0ABV8XQ06</accession>